<evidence type="ECO:0000256" key="3">
    <source>
        <dbReference type="ARBA" id="ARBA00022448"/>
    </source>
</evidence>
<evidence type="ECO:0000256" key="5">
    <source>
        <dbReference type="ARBA" id="ARBA00022692"/>
    </source>
</evidence>
<evidence type="ECO:0000256" key="2">
    <source>
        <dbReference type="ARBA" id="ARBA00009261"/>
    </source>
</evidence>
<dbReference type="PRINTS" id="PR00175">
    <property type="entry name" value="NAALASMPORT"/>
</dbReference>
<dbReference type="PANTHER" id="PTHR30330:SF3">
    <property type="entry name" value="TRANSCRIPTIONAL REGULATOR, LRP FAMILY"/>
    <property type="match status" value="1"/>
</dbReference>
<comment type="subcellular location">
    <subcellularLocation>
        <location evidence="8">Cell inner membrane</location>
        <topology evidence="8">Multi-pass membrane protein</topology>
    </subcellularLocation>
    <subcellularLocation>
        <location evidence="1">Cell membrane</location>
        <topology evidence="1">Multi-pass membrane protein</topology>
    </subcellularLocation>
</comment>
<feature type="transmembrane region" description="Helical" evidence="8">
    <location>
        <begin position="213"/>
        <end position="233"/>
    </location>
</feature>
<evidence type="ECO:0000256" key="1">
    <source>
        <dbReference type="ARBA" id="ARBA00004651"/>
    </source>
</evidence>
<dbReference type="Pfam" id="PF01235">
    <property type="entry name" value="Na_Ala_symp"/>
    <property type="match status" value="1"/>
</dbReference>
<feature type="transmembrane region" description="Helical" evidence="8">
    <location>
        <begin position="83"/>
        <end position="103"/>
    </location>
</feature>
<feature type="transmembrane region" description="Helical" evidence="8">
    <location>
        <begin position="20"/>
        <end position="38"/>
    </location>
</feature>
<dbReference type="Gene3D" id="1.20.1740.10">
    <property type="entry name" value="Amino acid/polyamine transporter I"/>
    <property type="match status" value="1"/>
</dbReference>
<dbReference type="NCBIfam" id="TIGR00835">
    <property type="entry name" value="agcS"/>
    <property type="match status" value="1"/>
</dbReference>
<evidence type="ECO:0000313" key="10">
    <source>
        <dbReference type="Proteomes" id="UP000242087"/>
    </source>
</evidence>
<sequence length="561" mass="61032">MEAINNFLLLLDSYLGSAGWFPYVLLGVGVFFTLYLGFPQIRFFKHAWKVVTGRFDKKGAQGDTSHFQALSTALSGTVGTGNIAGVALAIYLGGPAALLWMWITAALGMTTKFVEVTLSHKYRVQTEDGTMAGGPMYYMDRRLNMKWLAVIFAIATIISSFGTGNMPQINNIAQSMSQSFGFEPMLTGGILSILLALVIIGGISRIAAVTSKIVPIMGVLYVIGSLSVILFNLDQIGPSFAAIFTNAFTGSAATGGFLGATVAYAFSQGVNRGLFSNEAGQGSAPIAHASARADEPVSEGMVSILEPFIDTIVICTLTGLVILSSGVWSEKHENEFSRTDMVIVEGSFDESKEADREVLYHYFNNTGQESVEKYTGTILVENGRAISNGYTLLHARSIAENVRFIVAGEDPYSGSLRVENGQLRKEDITIIGESLMHSAVLTSVAFGKGYFGDMGEYIVPISLLLFAFSTAIAWSYYGDRAVVYLFGQRGVMPYRIIYVAGFFVASFADTTLVWTLSYVAIVLMTLPNLFGIMLLRREMKDTVKAYWQDFDAEKAKTKETK</sequence>
<evidence type="ECO:0000256" key="6">
    <source>
        <dbReference type="ARBA" id="ARBA00022989"/>
    </source>
</evidence>
<dbReference type="InterPro" id="IPR001463">
    <property type="entry name" value="Na/Ala_symport"/>
</dbReference>
<keyword evidence="8" id="KW-0997">Cell inner membrane</keyword>
<feature type="transmembrane region" description="Helical" evidence="8">
    <location>
        <begin position="514"/>
        <end position="535"/>
    </location>
</feature>
<keyword evidence="3 8" id="KW-0813">Transport</keyword>
<dbReference type="PANTHER" id="PTHR30330">
    <property type="entry name" value="AGSS FAMILY TRANSPORTER, SODIUM-ALANINE"/>
    <property type="match status" value="1"/>
</dbReference>
<feature type="transmembrane region" description="Helical" evidence="8">
    <location>
        <begin position="490"/>
        <end position="508"/>
    </location>
</feature>
<protein>
    <submittedName>
        <fullName evidence="9">Sodium:alanine symporter family protein</fullName>
    </submittedName>
</protein>
<evidence type="ECO:0000256" key="8">
    <source>
        <dbReference type="RuleBase" id="RU363064"/>
    </source>
</evidence>
<gene>
    <name evidence="9" type="ORF">C9927_02265</name>
</gene>
<comment type="caution">
    <text evidence="9">The sequence shown here is derived from an EMBL/GenBank/DDBJ whole genome shotgun (WGS) entry which is preliminary data.</text>
</comment>
<comment type="similarity">
    <text evidence="2 8">Belongs to the alanine or glycine:cation symporter (AGCS) (TC 2.A.25) family.</text>
</comment>
<proteinExistence type="inferred from homology"/>
<dbReference type="GO" id="GO:0005283">
    <property type="term" value="F:amino acid:sodium symporter activity"/>
    <property type="evidence" value="ECO:0007669"/>
    <property type="project" value="InterPro"/>
</dbReference>
<keyword evidence="6 8" id="KW-1133">Transmembrane helix</keyword>
<dbReference type="EMBL" id="PYVF01000021">
    <property type="protein sequence ID" value="PTB89216.1"/>
    <property type="molecule type" value="Genomic_DNA"/>
</dbReference>
<dbReference type="Proteomes" id="UP000242087">
    <property type="component" value="Unassembled WGS sequence"/>
</dbReference>
<feature type="transmembrane region" description="Helical" evidence="8">
    <location>
        <begin position="240"/>
        <end position="266"/>
    </location>
</feature>
<feature type="transmembrane region" description="Helical" evidence="8">
    <location>
        <begin position="430"/>
        <end position="451"/>
    </location>
</feature>
<evidence type="ECO:0000256" key="4">
    <source>
        <dbReference type="ARBA" id="ARBA00022475"/>
    </source>
</evidence>
<accession>A0A2T4D5V8</accession>
<feature type="transmembrane region" description="Helical" evidence="8">
    <location>
        <begin position="145"/>
        <end position="164"/>
    </location>
</feature>
<evidence type="ECO:0000313" key="9">
    <source>
        <dbReference type="EMBL" id="PTB89216.1"/>
    </source>
</evidence>
<keyword evidence="7 8" id="KW-0472">Membrane</keyword>
<keyword evidence="4" id="KW-1003">Cell membrane</keyword>
<evidence type="ECO:0000256" key="7">
    <source>
        <dbReference type="ARBA" id="ARBA00023136"/>
    </source>
</evidence>
<dbReference type="GO" id="GO:0005886">
    <property type="term" value="C:plasma membrane"/>
    <property type="evidence" value="ECO:0007669"/>
    <property type="project" value="UniProtKB-SubCell"/>
</dbReference>
<feature type="transmembrane region" description="Helical" evidence="8">
    <location>
        <begin position="185"/>
        <end position="207"/>
    </location>
</feature>
<keyword evidence="5 8" id="KW-0812">Transmembrane</keyword>
<keyword evidence="8" id="KW-0769">Symport</keyword>
<reference evidence="9 10" key="1">
    <citation type="submission" date="2018-03" db="EMBL/GenBank/DDBJ databases">
        <title>Cross-interface Injection: A General Nanoliter Liquid Handling Method Applied to Single Cells Genome Amplification Automated Nanoliter Liquid Handling Applied to Single Cell Multiple Displacement Amplification.</title>
        <authorList>
            <person name="Yun J."/>
            <person name="Xu P."/>
            <person name="Xu J."/>
            <person name="Dai X."/>
            <person name="Wang Y."/>
            <person name="Zheng X."/>
            <person name="Cao C."/>
            <person name="Yi Q."/>
            <person name="Zhu Y."/>
            <person name="Wang L."/>
            <person name="Dong Z."/>
            <person name="Huang Y."/>
            <person name="Huang L."/>
            <person name="Du W."/>
        </authorList>
    </citation>
    <scope>NUCLEOTIDE SEQUENCE [LARGE SCALE GENOMIC DNA]</scope>
    <source>
        <strain evidence="9 10">A12-4</strain>
    </source>
</reference>
<dbReference type="AlphaFoldDB" id="A0A2T4D5V8"/>
<feature type="transmembrane region" description="Helical" evidence="8">
    <location>
        <begin position="457"/>
        <end position="478"/>
    </location>
</feature>
<organism evidence="9 10">
    <name type="scientific">Pseudidiomarina aestuarii</name>
    <dbReference type="NCBI Taxonomy" id="624146"/>
    <lineage>
        <taxon>Bacteria</taxon>
        <taxon>Pseudomonadati</taxon>
        <taxon>Pseudomonadota</taxon>
        <taxon>Gammaproteobacteria</taxon>
        <taxon>Alteromonadales</taxon>
        <taxon>Idiomarinaceae</taxon>
        <taxon>Pseudidiomarina</taxon>
    </lineage>
</organism>
<name>A0A2T4D5V8_9GAMM</name>